<feature type="compositionally biased region" description="Basic and acidic residues" evidence="9">
    <location>
        <begin position="251"/>
        <end position="267"/>
    </location>
</feature>
<feature type="compositionally biased region" description="Polar residues" evidence="9">
    <location>
        <begin position="207"/>
        <end position="244"/>
    </location>
</feature>
<comment type="similarity">
    <text evidence="2">Belongs to the Mediator complex subunit 6 family.</text>
</comment>
<evidence type="ECO:0000256" key="9">
    <source>
        <dbReference type="SAM" id="MobiDB-lite"/>
    </source>
</evidence>
<dbReference type="OrthoDB" id="344220at2759"/>
<dbReference type="PANTHER" id="PTHR13104">
    <property type="entry name" value="MED-6-RELATED"/>
    <property type="match status" value="1"/>
</dbReference>
<evidence type="ECO:0000256" key="8">
    <source>
        <dbReference type="ARBA" id="ARBA00031259"/>
    </source>
</evidence>
<sequence length="267" mass="29894">MANRQIAHASAPENHLRLSWHDTQMIATLSPQNVMDYFCRKSNPFYDHMCNNETIRMQRLGVEHLQNMTGLEYILLHVAEPILYVIRKQHRYNPSEATPIADYYIIGGTVYKAPDLANVINARILNTVVNLQSAFEEASSYARYHPNKGYTWDFSSNKVLSDKSKAGKKDVSAAKDDSGTLFQKQRVDMLLAELLRKFPPPIPPMLQNLQQPVQQAGQISTNQESNVDPSSTGNAADSNTSAPQPNAALDIKTEAVDMKPPPEKKAK</sequence>
<keyword evidence="7" id="KW-0539">Nucleus</keyword>
<keyword evidence="4" id="KW-0805">Transcription regulation</keyword>
<dbReference type="GO" id="GO:0016592">
    <property type="term" value="C:mediator complex"/>
    <property type="evidence" value="ECO:0007669"/>
    <property type="project" value="InterPro"/>
</dbReference>
<feature type="region of interest" description="Disordered" evidence="9">
    <location>
        <begin position="202"/>
        <end position="267"/>
    </location>
</feature>
<dbReference type="CTD" id="10001"/>
<organism evidence="10 11">
    <name type="scientific">Drosophila lebanonensis</name>
    <name type="common">Fruit fly</name>
    <name type="synonym">Scaptodrosophila lebanonensis</name>
    <dbReference type="NCBI Taxonomy" id="7225"/>
    <lineage>
        <taxon>Eukaryota</taxon>
        <taxon>Metazoa</taxon>
        <taxon>Ecdysozoa</taxon>
        <taxon>Arthropoda</taxon>
        <taxon>Hexapoda</taxon>
        <taxon>Insecta</taxon>
        <taxon>Pterygota</taxon>
        <taxon>Neoptera</taxon>
        <taxon>Endopterygota</taxon>
        <taxon>Diptera</taxon>
        <taxon>Brachycera</taxon>
        <taxon>Muscomorpha</taxon>
        <taxon>Ephydroidea</taxon>
        <taxon>Drosophilidae</taxon>
        <taxon>Scaptodrosophila</taxon>
    </lineage>
</organism>
<dbReference type="GeneID" id="115620433"/>
<dbReference type="RefSeq" id="XP_030369521.1">
    <property type="nucleotide sequence ID" value="XM_030513661.1"/>
</dbReference>
<evidence type="ECO:0000313" key="10">
    <source>
        <dbReference type="Proteomes" id="UP000504634"/>
    </source>
</evidence>
<evidence type="ECO:0000256" key="2">
    <source>
        <dbReference type="ARBA" id="ARBA00007526"/>
    </source>
</evidence>
<evidence type="ECO:0000256" key="6">
    <source>
        <dbReference type="ARBA" id="ARBA00023163"/>
    </source>
</evidence>
<dbReference type="InterPro" id="IPR038566">
    <property type="entry name" value="Mediator_Med6_sf"/>
</dbReference>
<evidence type="ECO:0000256" key="5">
    <source>
        <dbReference type="ARBA" id="ARBA00023159"/>
    </source>
</evidence>
<evidence type="ECO:0000313" key="11">
    <source>
        <dbReference type="RefSeq" id="XP_030369521.1"/>
    </source>
</evidence>
<reference evidence="11" key="1">
    <citation type="submission" date="2025-08" db="UniProtKB">
        <authorList>
            <consortium name="RefSeq"/>
        </authorList>
    </citation>
    <scope>IDENTIFICATION</scope>
    <source>
        <strain evidence="11">11010-0011.00</strain>
        <tissue evidence="11">Whole body</tissue>
    </source>
</reference>
<dbReference type="GO" id="GO:0006357">
    <property type="term" value="P:regulation of transcription by RNA polymerase II"/>
    <property type="evidence" value="ECO:0007669"/>
    <property type="project" value="InterPro"/>
</dbReference>
<dbReference type="Gene3D" id="3.10.450.580">
    <property type="entry name" value="Mediator complex, subunit Med6"/>
    <property type="match status" value="1"/>
</dbReference>
<name>A0A6J2SY62_DROLE</name>
<evidence type="ECO:0000256" key="7">
    <source>
        <dbReference type="ARBA" id="ARBA00023242"/>
    </source>
</evidence>
<protein>
    <recommendedName>
        <fullName evidence="3">Mediator of RNA polymerase II transcription subunit 6</fullName>
    </recommendedName>
    <alternativeName>
        <fullName evidence="8">Mediator complex subunit 6</fullName>
    </alternativeName>
</protein>
<dbReference type="Proteomes" id="UP000504634">
    <property type="component" value="Unplaced"/>
</dbReference>
<dbReference type="InterPro" id="IPR016820">
    <property type="entry name" value="Mediator_Med6_met/pln"/>
</dbReference>
<dbReference type="InterPro" id="IPR007018">
    <property type="entry name" value="Mediator_Med6"/>
</dbReference>
<keyword evidence="6" id="KW-0804">Transcription</keyword>
<gene>
    <name evidence="11" type="primary">LOC115620433</name>
</gene>
<proteinExistence type="inferred from homology"/>
<evidence type="ECO:0000256" key="4">
    <source>
        <dbReference type="ARBA" id="ARBA00023015"/>
    </source>
</evidence>
<dbReference type="Pfam" id="PF04934">
    <property type="entry name" value="Med6"/>
    <property type="match status" value="1"/>
</dbReference>
<evidence type="ECO:0000256" key="1">
    <source>
        <dbReference type="ARBA" id="ARBA00004123"/>
    </source>
</evidence>
<dbReference type="PIRSF" id="PIRSF023869">
    <property type="entry name" value="Mediator_MED6_meta/pln"/>
    <property type="match status" value="1"/>
</dbReference>
<accession>A0A6J2SY62</accession>
<keyword evidence="10" id="KW-1185">Reference proteome</keyword>
<evidence type="ECO:0000256" key="3">
    <source>
        <dbReference type="ARBA" id="ARBA00020634"/>
    </source>
</evidence>
<dbReference type="AlphaFoldDB" id="A0A6J2SY62"/>
<keyword evidence="5" id="KW-0010">Activator</keyword>
<dbReference type="GO" id="GO:0003712">
    <property type="term" value="F:transcription coregulator activity"/>
    <property type="evidence" value="ECO:0007669"/>
    <property type="project" value="InterPro"/>
</dbReference>
<comment type="subcellular location">
    <subcellularLocation>
        <location evidence="1">Nucleus</location>
    </subcellularLocation>
</comment>